<keyword evidence="2 5" id="KW-0238">DNA-binding</keyword>
<evidence type="ECO:0000313" key="5">
    <source>
        <dbReference type="EMBL" id="MDR5589027.1"/>
    </source>
</evidence>
<keyword evidence="3" id="KW-0804">Transcription</keyword>
<keyword evidence="6" id="KW-1185">Reference proteome</keyword>
<dbReference type="InterPro" id="IPR001761">
    <property type="entry name" value="Peripla_BP/Lac1_sug-bd_dom"/>
</dbReference>
<evidence type="ECO:0000259" key="4">
    <source>
        <dbReference type="PROSITE" id="PS50932"/>
    </source>
</evidence>
<evidence type="ECO:0000256" key="2">
    <source>
        <dbReference type="ARBA" id="ARBA00023125"/>
    </source>
</evidence>
<dbReference type="Pfam" id="PF00532">
    <property type="entry name" value="Peripla_BP_1"/>
    <property type="match status" value="1"/>
</dbReference>
<evidence type="ECO:0000313" key="6">
    <source>
        <dbReference type="Proteomes" id="UP001257234"/>
    </source>
</evidence>
<dbReference type="CDD" id="cd06267">
    <property type="entry name" value="PBP1_LacI_sugar_binding-like"/>
    <property type="match status" value="1"/>
</dbReference>
<dbReference type="GO" id="GO:0003677">
    <property type="term" value="F:DNA binding"/>
    <property type="evidence" value="ECO:0007669"/>
    <property type="project" value="UniProtKB-KW"/>
</dbReference>
<dbReference type="InterPro" id="IPR010982">
    <property type="entry name" value="Lambda_DNA-bd_dom_sf"/>
</dbReference>
<gene>
    <name evidence="5" type="ORF">RE431_00140</name>
</gene>
<dbReference type="Pfam" id="PF00356">
    <property type="entry name" value="LacI"/>
    <property type="match status" value="1"/>
</dbReference>
<dbReference type="InterPro" id="IPR028082">
    <property type="entry name" value="Peripla_BP_I"/>
</dbReference>
<dbReference type="PANTHER" id="PTHR30146:SF109">
    <property type="entry name" value="HTH-TYPE TRANSCRIPTIONAL REGULATOR GALS"/>
    <property type="match status" value="1"/>
</dbReference>
<accession>A0ABU1EKW7</accession>
<keyword evidence="1" id="KW-0805">Transcription regulation</keyword>
<organism evidence="5 6">
    <name type="scientific">Christiangramia sediminicola</name>
    <dbReference type="NCBI Taxonomy" id="3073267"/>
    <lineage>
        <taxon>Bacteria</taxon>
        <taxon>Pseudomonadati</taxon>
        <taxon>Bacteroidota</taxon>
        <taxon>Flavobacteriia</taxon>
        <taxon>Flavobacteriales</taxon>
        <taxon>Flavobacteriaceae</taxon>
        <taxon>Christiangramia</taxon>
    </lineage>
</organism>
<evidence type="ECO:0000256" key="3">
    <source>
        <dbReference type="ARBA" id="ARBA00023163"/>
    </source>
</evidence>
<dbReference type="SUPFAM" id="SSF47413">
    <property type="entry name" value="lambda repressor-like DNA-binding domains"/>
    <property type="match status" value="1"/>
</dbReference>
<dbReference type="PROSITE" id="PS50932">
    <property type="entry name" value="HTH_LACI_2"/>
    <property type="match status" value="1"/>
</dbReference>
<dbReference type="PANTHER" id="PTHR30146">
    <property type="entry name" value="LACI-RELATED TRANSCRIPTIONAL REPRESSOR"/>
    <property type="match status" value="1"/>
</dbReference>
<dbReference type="Proteomes" id="UP001257234">
    <property type="component" value="Unassembled WGS sequence"/>
</dbReference>
<protein>
    <submittedName>
        <fullName evidence="5">LacI family DNA-binding transcriptional regulator</fullName>
    </submittedName>
</protein>
<feature type="domain" description="HTH lacI-type" evidence="4">
    <location>
        <begin position="5"/>
        <end position="59"/>
    </location>
</feature>
<dbReference type="InterPro" id="IPR000843">
    <property type="entry name" value="HTH_LacI"/>
</dbReference>
<sequence>MKSRTTLKELSKLLNLSISTVSKSLNDSSEISSKTKQRVRDTAFLHNYIPNDAAKSLKNRQSNIIGVVIPSLKSTFSAALLEGIEAKADEMNYKVFLCISNNSVEKEKECIKRFLETQVDGVIVFPTQETQESGDITHLNELINLDVPLVIFDSVTKILNCDKVSMENSLQTELAVNELNIAGCSKIAFITQNSEACLQQKYKDGYCLAVEKLNLPAILIEDTVVPFHKIAGMIKNKRLDGIIACSRYSAGNLLKKIRNTDSQIIKNIPVVALSNGNVSRNFLPNLSSLDQKGHMQGKLAVETLLNRIHGKLPLKRINFQIKSEILQC</sequence>
<evidence type="ECO:0000256" key="1">
    <source>
        <dbReference type="ARBA" id="ARBA00023015"/>
    </source>
</evidence>
<reference evidence="6" key="1">
    <citation type="submission" date="2023-07" db="EMBL/GenBank/DDBJ databases">
        <title>Christiangramia sp. SM2212., a novel bacterium of the family Flavobacteriaceae isolated from the sea sediment.</title>
        <authorList>
            <person name="Wang J."/>
            <person name="Zhang X."/>
        </authorList>
    </citation>
    <scope>NUCLEOTIDE SEQUENCE [LARGE SCALE GENOMIC DNA]</scope>
    <source>
        <strain evidence="6">SM2212</strain>
    </source>
</reference>
<dbReference type="CDD" id="cd01392">
    <property type="entry name" value="HTH_LacI"/>
    <property type="match status" value="1"/>
</dbReference>
<name>A0ABU1EKW7_9FLAO</name>
<dbReference type="EMBL" id="JAVJIU010000001">
    <property type="protein sequence ID" value="MDR5589027.1"/>
    <property type="molecule type" value="Genomic_DNA"/>
</dbReference>
<dbReference type="RefSeq" id="WP_309559929.1">
    <property type="nucleotide sequence ID" value="NZ_JAVJIU010000001.1"/>
</dbReference>
<dbReference type="SMART" id="SM00354">
    <property type="entry name" value="HTH_LACI"/>
    <property type="match status" value="1"/>
</dbReference>
<proteinExistence type="predicted"/>
<comment type="caution">
    <text evidence="5">The sequence shown here is derived from an EMBL/GenBank/DDBJ whole genome shotgun (WGS) entry which is preliminary data.</text>
</comment>
<dbReference type="Gene3D" id="3.40.50.2300">
    <property type="match status" value="2"/>
</dbReference>
<dbReference type="Gene3D" id="1.10.260.40">
    <property type="entry name" value="lambda repressor-like DNA-binding domains"/>
    <property type="match status" value="1"/>
</dbReference>
<dbReference type="SUPFAM" id="SSF53822">
    <property type="entry name" value="Periplasmic binding protein-like I"/>
    <property type="match status" value="1"/>
</dbReference>